<comment type="similarity">
    <text evidence="8">Belongs to the transferase hexapeptide repeat family. LpxA subfamily.</text>
</comment>
<dbReference type="CDD" id="cd03351">
    <property type="entry name" value="LbH_UDP-GlcNAc_AT"/>
    <property type="match status" value="1"/>
</dbReference>
<dbReference type="AlphaFoldDB" id="S9R2J1"/>
<evidence type="ECO:0000256" key="4">
    <source>
        <dbReference type="ARBA" id="ARBA00022679"/>
    </source>
</evidence>
<dbReference type="PANTHER" id="PTHR43480">
    <property type="entry name" value="ACYL-[ACYL-CARRIER-PROTEIN]--UDP-N-ACETYLGLUCOSAMINE O-ACYLTRANSFERASE"/>
    <property type="match status" value="1"/>
</dbReference>
<dbReference type="GO" id="GO:0009245">
    <property type="term" value="P:lipid A biosynthetic process"/>
    <property type="evidence" value="ECO:0007669"/>
    <property type="project" value="UniProtKB-UniRule"/>
</dbReference>
<dbReference type="HOGENOM" id="CLU_061249_0_0_5"/>
<keyword evidence="7 8" id="KW-0012">Acyltransferase</keyword>
<dbReference type="RefSeq" id="WP_021097005.1">
    <property type="nucleotide sequence ID" value="NZ_KE557320.1"/>
</dbReference>
<keyword evidence="11" id="KW-1185">Reference proteome</keyword>
<dbReference type="InterPro" id="IPR010137">
    <property type="entry name" value="Lipid_A_LpxA"/>
</dbReference>
<dbReference type="GO" id="GO:0016020">
    <property type="term" value="C:membrane"/>
    <property type="evidence" value="ECO:0007669"/>
    <property type="project" value="GOC"/>
</dbReference>
<keyword evidence="6 8" id="KW-0443">Lipid metabolism</keyword>
<name>S9R2J1_9RHOB</name>
<dbReference type="SUPFAM" id="SSF51161">
    <property type="entry name" value="Trimeric LpxA-like enzymes"/>
    <property type="match status" value="1"/>
</dbReference>
<evidence type="ECO:0000256" key="6">
    <source>
        <dbReference type="ARBA" id="ARBA00023098"/>
    </source>
</evidence>
<evidence type="ECO:0000256" key="3">
    <source>
        <dbReference type="ARBA" id="ARBA00022556"/>
    </source>
</evidence>
<gene>
    <name evidence="8" type="primary">lpxA</name>
    <name evidence="10" type="ORF">ruthe_00905</name>
</gene>
<dbReference type="InterPro" id="IPR029098">
    <property type="entry name" value="Acetyltransf_C"/>
</dbReference>
<dbReference type="InterPro" id="IPR011004">
    <property type="entry name" value="Trimer_LpxA-like_sf"/>
</dbReference>
<keyword evidence="4 8" id="KW-0808">Transferase</keyword>
<evidence type="ECO:0000313" key="11">
    <source>
        <dbReference type="Proteomes" id="UP000015346"/>
    </source>
</evidence>
<sequence>MRIHPTAVVDPEAQLDTDVEIGPFCVVGPEVSLGAGVVLKSHVVVQGRTEIGAGTVVFPFAVLGEIPQDLKYAGERTRLRIGRNNRIREHVTMHPGTAGGGGETVIGDDGLYMAGSHVAHDCRVGNGVIMANSAALAGHCVVGDDVRIGGLAGVHQFVRIGRGAMIGALTMVTHDVIPYGLVQGPRGVLEGLNLVGLRRRGLPREEIAALRAAYDRLRDGEGTLAERAGVLREDPSPLVREMAAFLMAESGRQFLAPR</sequence>
<dbReference type="InterPro" id="IPR018357">
    <property type="entry name" value="Hexapep_transf_CS"/>
</dbReference>
<comment type="subcellular location">
    <subcellularLocation>
        <location evidence="8">Cytoplasm</location>
    </subcellularLocation>
</comment>
<dbReference type="GO" id="GO:0005737">
    <property type="term" value="C:cytoplasm"/>
    <property type="evidence" value="ECO:0007669"/>
    <property type="project" value="UniProtKB-SubCell"/>
</dbReference>
<dbReference type="UniPathway" id="UPA00359">
    <property type="reaction ID" value="UER00477"/>
</dbReference>
<protein>
    <recommendedName>
        <fullName evidence="8">Acyl-[acyl-carrier-protein]--UDP-N-acetylglucosamine O-acyltransferase</fullName>
        <shortName evidence="8">UDP-N-acetylglucosamine acyltransferase</shortName>
        <ecNumber evidence="8">2.3.1.129</ecNumber>
    </recommendedName>
</protein>
<dbReference type="PIRSF" id="PIRSF000456">
    <property type="entry name" value="UDP-GlcNAc_acltr"/>
    <property type="match status" value="1"/>
</dbReference>
<dbReference type="Pfam" id="PF00132">
    <property type="entry name" value="Hexapep"/>
    <property type="match status" value="1"/>
</dbReference>
<evidence type="ECO:0000256" key="1">
    <source>
        <dbReference type="ARBA" id="ARBA00022490"/>
    </source>
</evidence>
<evidence type="ECO:0000256" key="2">
    <source>
        <dbReference type="ARBA" id="ARBA00022516"/>
    </source>
</evidence>
<comment type="subunit">
    <text evidence="8">Homotrimer.</text>
</comment>
<accession>S9R2J1</accession>
<comment type="caution">
    <text evidence="10">The sequence shown here is derived from an EMBL/GenBank/DDBJ whole genome shotgun (WGS) entry which is preliminary data.</text>
</comment>
<dbReference type="EMBL" id="AOLV01000010">
    <property type="protein sequence ID" value="EPX86097.1"/>
    <property type="molecule type" value="Genomic_DNA"/>
</dbReference>
<keyword evidence="2 8" id="KW-0444">Lipid biosynthesis</keyword>
<dbReference type="Gene3D" id="2.160.10.10">
    <property type="entry name" value="Hexapeptide repeat proteins"/>
    <property type="match status" value="1"/>
</dbReference>
<proteinExistence type="inferred from homology"/>
<dbReference type="HAMAP" id="MF_00387">
    <property type="entry name" value="LpxA"/>
    <property type="match status" value="1"/>
</dbReference>
<dbReference type="NCBIfam" id="TIGR01852">
    <property type="entry name" value="lipid_A_lpxA"/>
    <property type="match status" value="1"/>
</dbReference>
<organism evidence="10 11">
    <name type="scientific">Rubellimicrobium thermophilum DSM 16684</name>
    <dbReference type="NCBI Taxonomy" id="1123069"/>
    <lineage>
        <taxon>Bacteria</taxon>
        <taxon>Pseudomonadati</taxon>
        <taxon>Pseudomonadota</taxon>
        <taxon>Alphaproteobacteria</taxon>
        <taxon>Rhodobacterales</taxon>
        <taxon>Roseobacteraceae</taxon>
        <taxon>Rubellimicrobium</taxon>
    </lineage>
</organism>
<evidence type="ECO:0000313" key="10">
    <source>
        <dbReference type="EMBL" id="EPX86097.1"/>
    </source>
</evidence>
<dbReference type="Proteomes" id="UP000015346">
    <property type="component" value="Unassembled WGS sequence"/>
</dbReference>
<dbReference type="PANTHER" id="PTHR43480:SF1">
    <property type="entry name" value="ACYL-[ACYL-CARRIER-PROTEIN]--UDP-N-ACETYLGLUCOSAMINE O-ACYLTRANSFERASE, MITOCHONDRIAL-RELATED"/>
    <property type="match status" value="1"/>
</dbReference>
<evidence type="ECO:0000256" key="7">
    <source>
        <dbReference type="ARBA" id="ARBA00023315"/>
    </source>
</evidence>
<evidence type="ECO:0000259" key="9">
    <source>
        <dbReference type="Pfam" id="PF13720"/>
    </source>
</evidence>
<dbReference type="GO" id="GO:0008780">
    <property type="term" value="F:acyl-[acyl-carrier-protein]-UDP-N-acetylglucosamine O-acyltransferase activity"/>
    <property type="evidence" value="ECO:0007669"/>
    <property type="project" value="UniProtKB-UniRule"/>
</dbReference>
<keyword evidence="1 8" id="KW-0963">Cytoplasm</keyword>
<keyword evidence="5 8" id="KW-0677">Repeat</keyword>
<reference evidence="10 11" key="1">
    <citation type="journal article" date="2013" name="Stand. Genomic Sci.">
        <title>Genome sequence of the reddish-pigmented Rubellimicrobium thermophilum type strain (DSM 16684(T)), a member of the Roseobacter clade.</title>
        <authorList>
            <person name="Fiebig A."/>
            <person name="Riedel T."/>
            <person name="Gronow S."/>
            <person name="Petersen J."/>
            <person name="Klenk H.P."/>
            <person name="Goker M."/>
        </authorList>
    </citation>
    <scope>NUCLEOTIDE SEQUENCE [LARGE SCALE GENOMIC DNA]</scope>
    <source>
        <strain evidence="10 11">DSM 16684</strain>
    </source>
</reference>
<evidence type="ECO:0000256" key="5">
    <source>
        <dbReference type="ARBA" id="ARBA00022737"/>
    </source>
</evidence>
<comment type="function">
    <text evidence="8">Involved in the biosynthesis of lipid A, a phosphorylated glycolipid that anchors the lipopolysaccharide to the outer membrane of the cell.</text>
</comment>
<keyword evidence="3 8" id="KW-0441">Lipid A biosynthesis</keyword>
<comment type="pathway">
    <text evidence="8">Glycolipid biosynthesis; lipid IV(A) biosynthesis; lipid IV(A) from (3R)-3-hydroxytetradecanoyl-[acyl-carrier-protein] and UDP-N-acetyl-alpha-D-glucosamine: step 1/6.</text>
</comment>
<dbReference type="InterPro" id="IPR001451">
    <property type="entry name" value="Hexapep"/>
</dbReference>
<dbReference type="InterPro" id="IPR037157">
    <property type="entry name" value="Acetyltransf_C_sf"/>
</dbReference>
<comment type="catalytic activity">
    <reaction evidence="8">
        <text>a (3R)-hydroxyacyl-[ACP] + UDP-N-acetyl-alpha-D-glucosamine = a UDP-3-O-[(3R)-3-hydroxyacyl]-N-acetyl-alpha-D-glucosamine + holo-[ACP]</text>
        <dbReference type="Rhea" id="RHEA:67812"/>
        <dbReference type="Rhea" id="RHEA-COMP:9685"/>
        <dbReference type="Rhea" id="RHEA-COMP:9945"/>
        <dbReference type="ChEBI" id="CHEBI:57705"/>
        <dbReference type="ChEBI" id="CHEBI:64479"/>
        <dbReference type="ChEBI" id="CHEBI:78827"/>
        <dbReference type="ChEBI" id="CHEBI:173225"/>
        <dbReference type="EC" id="2.3.1.129"/>
    </reaction>
</comment>
<evidence type="ECO:0000256" key="8">
    <source>
        <dbReference type="HAMAP-Rule" id="MF_00387"/>
    </source>
</evidence>
<dbReference type="OrthoDB" id="9807278at2"/>
<dbReference type="Gene3D" id="1.20.1180.10">
    <property type="entry name" value="Udp N-acetylglucosamine O-acyltransferase, C-terminal domain"/>
    <property type="match status" value="1"/>
</dbReference>
<dbReference type="NCBIfam" id="NF003657">
    <property type="entry name" value="PRK05289.1"/>
    <property type="match status" value="1"/>
</dbReference>
<feature type="domain" description="UDP N-acetylglucosamine O-acyltransferase C-terminal" evidence="9">
    <location>
        <begin position="175"/>
        <end position="249"/>
    </location>
</feature>
<dbReference type="Pfam" id="PF13720">
    <property type="entry name" value="Acetyltransf_11"/>
    <property type="match status" value="1"/>
</dbReference>
<dbReference type="PROSITE" id="PS00101">
    <property type="entry name" value="HEXAPEP_TRANSFERASES"/>
    <property type="match status" value="2"/>
</dbReference>
<dbReference type="STRING" id="1123069.ruthe_00905"/>
<dbReference type="EC" id="2.3.1.129" evidence="8"/>
<dbReference type="PATRIC" id="fig|1123069.3.peg.875"/>